<evidence type="ECO:0000313" key="3">
    <source>
        <dbReference type="Proteomes" id="UP000815677"/>
    </source>
</evidence>
<evidence type="ECO:0000313" key="2">
    <source>
        <dbReference type="EMBL" id="GAT47048.1"/>
    </source>
</evidence>
<feature type="region of interest" description="Disordered" evidence="1">
    <location>
        <begin position="194"/>
        <end position="224"/>
    </location>
</feature>
<dbReference type="EMBL" id="DF843079">
    <property type="protein sequence ID" value="GAT47048.1"/>
    <property type="molecule type" value="Genomic_DNA"/>
</dbReference>
<proteinExistence type="predicted"/>
<reference evidence="2" key="1">
    <citation type="submission" date="2014-09" db="EMBL/GenBank/DDBJ databases">
        <title>Genome sequence of the luminous mushroom Mycena chlorophos for searching fungal bioluminescence genes.</title>
        <authorList>
            <person name="Tanaka Y."/>
            <person name="Kasuga D."/>
            <person name="Oba Y."/>
            <person name="Hase S."/>
            <person name="Sato K."/>
            <person name="Oba Y."/>
            <person name="Sakakibara Y."/>
        </authorList>
    </citation>
    <scope>NUCLEOTIDE SEQUENCE</scope>
</reference>
<dbReference type="Proteomes" id="UP000815677">
    <property type="component" value="Unassembled WGS sequence"/>
</dbReference>
<feature type="compositionally biased region" description="Acidic residues" evidence="1">
    <location>
        <begin position="201"/>
        <end position="210"/>
    </location>
</feature>
<feature type="compositionally biased region" description="Polar residues" evidence="1">
    <location>
        <begin position="213"/>
        <end position="224"/>
    </location>
</feature>
<protein>
    <submittedName>
        <fullName evidence="2">Uncharacterized protein</fullName>
    </submittedName>
</protein>
<sequence>MTHALGAGAIRIVGDEMAGKTPAEIKAYVEAQMAGDDNERAFYWRTVDELGNKQGFLQSVVILRVFAIFVAATSCPGEPGPIGFDFKAPQTYPVGAMTYAIQAIKRAYSAYLTGEFKAPGDFSKANFEDRMFNVVDGVNKPLFRTSTIDKLLRGAVTAKQWRRIVDGARKAVKAPQEKPAVVFDLDEMSAPVADYSKIMDNDPDTDEEPDASFNPTSPVEPTAA</sequence>
<name>A0ABQ0L786_MYCCL</name>
<keyword evidence="3" id="KW-1185">Reference proteome</keyword>
<evidence type="ECO:0000256" key="1">
    <source>
        <dbReference type="SAM" id="MobiDB-lite"/>
    </source>
</evidence>
<gene>
    <name evidence="2" type="ORF">MCHLO_04535</name>
</gene>
<organism evidence="2 3">
    <name type="scientific">Mycena chlorophos</name>
    <name type="common">Agaric fungus</name>
    <name type="synonym">Agaricus chlorophos</name>
    <dbReference type="NCBI Taxonomy" id="658473"/>
    <lineage>
        <taxon>Eukaryota</taxon>
        <taxon>Fungi</taxon>
        <taxon>Dikarya</taxon>
        <taxon>Basidiomycota</taxon>
        <taxon>Agaricomycotina</taxon>
        <taxon>Agaricomycetes</taxon>
        <taxon>Agaricomycetidae</taxon>
        <taxon>Agaricales</taxon>
        <taxon>Marasmiineae</taxon>
        <taxon>Mycenaceae</taxon>
        <taxon>Mycena</taxon>
    </lineage>
</organism>
<accession>A0ABQ0L786</accession>